<feature type="transmembrane region" description="Helical" evidence="1">
    <location>
        <begin position="7"/>
        <end position="23"/>
    </location>
</feature>
<sequence>MKKTLQISNIIALIVTIIINYLSNTGVFNGSTMASVSAEYQNYFTPAGYTFSIWGLIYIGLIAFVVYQSKGLFKKAEVPSVVLEVGWLFVISCAANCLWILAWLYEYTGTSVLIMILLLFSLMRIVISTRMELDEVPLKKIVFVWWPFSLYVGWITVALLANIAAYLAKMQWDGFGISGISWTILFICIAGIVNVFLTWGRNMREAAIAAAWGLIGVAVANSPSFPSIVYTAITVAILLLISSVVHAYRNRPKSLRRINSMKI</sequence>
<keyword evidence="1" id="KW-0472">Membrane</keyword>
<dbReference type="RefSeq" id="WP_132222406.1">
    <property type="nucleotide sequence ID" value="NZ_SMGO01000001.1"/>
</dbReference>
<dbReference type="InterPro" id="IPR038330">
    <property type="entry name" value="TspO/MBR-related_sf"/>
</dbReference>
<dbReference type="EMBL" id="SMGO01000001">
    <property type="protein sequence ID" value="TCK85859.1"/>
    <property type="molecule type" value="Genomic_DNA"/>
</dbReference>
<gene>
    <name evidence="2" type="ORF">C8N28_1176</name>
</gene>
<dbReference type="Proteomes" id="UP000294616">
    <property type="component" value="Unassembled WGS sequence"/>
</dbReference>
<protein>
    <recommendedName>
        <fullName evidence="4">TspO/MBR related protein</fullName>
    </recommendedName>
</protein>
<name>A0A4R1M7N7_9SPHI</name>
<keyword evidence="3" id="KW-1185">Reference proteome</keyword>
<dbReference type="AlphaFoldDB" id="A0A4R1M7N7"/>
<feature type="transmembrane region" description="Helical" evidence="1">
    <location>
        <begin position="228"/>
        <end position="248"/>
    </location>
</feature>
<evidence type="ECO:0000256" key="1">
    <source>
        <dbReference type="SAM" id="Phobius"/>
    </source>
</evidence>
<dbReference type="PANTHER" id="PTHR33802:SF1">
    <property type="entry name" value="XK-RELATED PROTEIN"/>
    <property type="match status" value="1"/>
</dbReference>
<comment type="caution">
    <text evidence="2">The sequence shown here is derived from an EMBL/GenBank/DDBJ whole genome shotgun (WGS) entry which is preliminary data.</text>
</comment>
<organism evidence="2 3">
    <name type="scientific">Albibacterium bauzanense</name>
    <dbReference type="NCBI Taxonomy" id="653929"/>
    <lineage>
        <taxon>Bacteria</taxon>
        <taxon>Pseudomonadati</taxon>
        <taxon>Bacteroidota</taxon>
        <taxon>Sphingobacteriia</taxon>
        <taxon>Sphingobacteriales</taxon>
        <taxon>Sphingobacteriaceae</taxon>
        <taxon>Albibacterium</taxon>
    </lineage>
</organism>
<evidence type="ECO:0000313" key="3">
    <source>
        <dbReference type="Proteomes" id="UP000294616"/>
    </source>
</evidence>
<proteinExistence type="predicted"/>
<dbReference type="PANTHER" id="PTHR33802">
    <property type="entry name" value="SI:CH211-161H7.5-RELATED"/>
    <property type="match status" value="1"/>
</dbReference>
<evidence type="ECO:0000313" key="2">
    <source>
        <dbReference type="EMBL" id="TCK85859.1"/>
    </source>
</evidence>
<reference evidence="2 3" key="1">
    <citation type="submission" date="2019-03" db="EMBL/GenBank/DDBJ databases">
        <title>Genomic Encyclopedia of Archaeal and Bacterial Type Strains, Phase II (KMG-II): from individual species to whole genera.</title>
        <authorList>
            <person name="Goeker M."/>
        </authorList>
    </citation>
    <scope>NUCLEOTIDE SEQUENCE [LARGE SCALE GENOMIC DNA]</scope>
    <source>
        <strain evidence="2 3">DSM 22554</strain>
    </source>
</reference>
<feature type="transmembrane region" description="Helical" evidence="1">
    <location>
        <begin position="206"/>
        <end position="222"/>
    </location>
</feature>
<feature type="transmembrane region" description="Helical" evidence="1">
    <location>
        <begin position="148"/>
        <end position="168"/>
    </location>
</feature>
<accession>A0A4R1M7N7</accession>
<keyword evidence="1" id="KW-0812">Transmembrane</keyword>
<feature type="transmembrane region" description="Helical" evidence="1">
    <location>
        <begin position="180"/>
        <end position="199"/>
    </location>
</feature>
<evidence type="ECO:0008006" key="4">
    <source>
        <dbReference type="Google" id="ProtNLM"/>
    </source>
</evidence>
<feature type="transmembrane region" description="Helical" evidence="1">
    <location>
        <begin position="107"/>
        <end position="127"/>
    </location>
</feature>
<dbReference type="Gene3D" id="1.20.1260.100">
    <property type="entry name" value="TspO/MBR protein"/>
    <property type="match status" value="1"/>
</dbReference>
<feature type="transmembrane region" description="Helical" evidence="1">
    <location>
        <begin position="43"/>
        <end position="66"/>
    </location>
</feature>
<keyword evidence="1" id="KW-1133">Transmembrane helix</keyword>
<feature type="transmembrane region" description="Helical" evidence="1">
    <location>
        <begin position="78"/>
        <end position="101"/>
    </location>
</feature>
<dbReference type="OrthoDB" id="5189031at2"/>